<sequence>MVRCPPSPPKKPAVQHMDGYTSQRAPSPNGVDGQADLLMNLHALHADEFAYLSQRLTDFERRCEESWTYRSYAMFKQFVYFVAKTWIKAAWELVFLPTTLMDRVALILLTSVATVIMTLLLPWCILCKVPISGKIFDYCSRRFFNGLSIVNASYPSMFEDLTYEQIRAAKTHLSQPIEQSPSRVHRRVFNLDASKLLLQCAALIYERTSSTTHRAAATALAHSTGPRRRQTEWGLSEARPGAHIAQFCGDAGADAVMEELHGHSKEENTICSIAHDELGLTYTTISELNCIGSAFCGLFWDPHDTFIIVVFKGTTPSDFAEWTTDFTFQLREAGLWLRGFGKVHDGFMDKIFPKRIPPGSRMPYSTIVESIKAISTRLLEESPGKKINVWITGHSLGCALASLVYSRLVSEPHEYGENIVIRDAYLFASPILCDVESANAFNGRMNHFSDFPRTMWRITNGKDCVATSLPDAGDNAEWSLSPWNLFSYAHLGCEIKLRDAPGRCEVSGSHVTPGTHVIVESEFHFDVAKGQESPSRAALIALQDLPVIGRLLAHAPGFYWASLQGVGAGTCEWVYD</sequence>
<keyword evidence="6" id="KW-1133">Transmembrane helix</keyword>
<evidence type="ECO:0000259" key="7">
    <source>
        <dbReference type="Pfam" id="PF01764"/>
    </source>
</evidence>
<evidence type="ECO:0000256" key="1">
    <source>
        <dbReference type="ARBA" id="ARBA00023157"/>
    </source>
</evidence>
<evidence type="ECO:0000313" key="8">
    <source>
        <dbReference type="EMBL" id="OCB89611.1"/>
    </source>
</evidence>
<reference evidence="8" key="1">
    <citation type="submission" date="2016-06" db="EMBL/GenBank/DDBJ databases">
        <title>Draft Genome sequence of the fungus Inonotus baumii.</title>
        <authorList>
            <person name="Zhu H."/>
            <person name="Lin W."/>
        </authorList>
    </citation>
    <scope>NUCLEOTIDE SEQUENCE</scope>
    <source>
        <strain evidence="8">821</strain>
    </source>
</reference>
<protein>
    <submittedName>
        <fullName evidence="8">Alpha/beta-hydrolase</fullName>
    </submittedName>
</protein>
<dbReference type="EMBL" id="LNZH02000152">
    <property type="protein sequence ID" value="OCB89611.1"/>
    <property type="molecule type" value="Genomic_DNA"/>
</dbReference>
<feature type="transmembrane region" description="Helical" evidence="6">
    <location>
        <begin position="104"/>
        <end position="126"/>
    </location>
</feature>
<evidence type="ECO:0000256" key="6">
    <source>
        <dbReference type="SAM" id="Phobius"/>
    </source>
</evidence>
<dbReference type="PANTHER" id="PTHR45856:SF24">
    <property type="entry name" value="FUNGAL LIPASE-LIKE DOMAIN-CONTAINING PROTEIN"/>
    <property type="match status" value="1"/>
</dbReference>
<evidence type="ECO:0000313" key="9">
    <source>
        <dbReference type="Proteomes" id="UP000757232"/>
    </source>
</evidence>
<feature type="domain" description="Fungal lipase-type" evidence="7">
    <location>
        <begin position="308"/>
        <end position="468"/>
    </location>
</feature>
<comment type="caution">
    <text evidence="8">The sequence shown here is derived from an EMBL/GenBank/DDBJ whole genome shotgun (WGS) entry which is preliminary data.</text>
</comment>
<name>A0A9Q5NAC1_SANBA</name>
<dbReference type="CDD" id="cd00519">
    <property type="entry name" value="Lipase_3"/>
    <property type="match status" value="1"/>
</dbReference>
<organism evidence="8 9">
    <name type="scientific">Sanghuangporus baumii</name>
    <name type="common">Phellinus baumii</name>
    <dbReference type="NCBI Taxonomy" id="108892"/>
    <lineage>
        <taxon>Eukaryota</taxon>
        <taxon>Fungi</taxon>
        <taxon>Dikarya</taxon>
        <taxon>Basidiomycota</taxon>
        <taxon>Agaricomycotina</taxon>
        <taxon>Agaricomycetes</taxon>
        <taxon>Hymenochaetales</taxon>
        <taxon>Hymenochaetaceae</taxon>
        <taxon>Sanghuangporus</taxon>
    </lineage>
</organism>
<dbReference type="Proteomes" id="UP000757232">
    <property type="component" value="Unassembled WGS sequence"/>
</dbReference>
<comment type="catalytic activity">
    <reaction evidence="3">
        <text>a diacylglycerol + H2O = a monoacylglycerol + a fatty acid + H(+)</text>
        <dbReference type="Rhea" id="RHEA:32731"/>
        <dbReference type="ChEBI" id="CHEBI:15377"/>
        <dbReference type="ChEBI" id="CHEBI:15378"/>
        <dbReference type="ChEBI" id="CHEBI:17408"/>
        <dbReference type="ChEBI" id="CHEBI:18035"/>
        <dbReference type="ChEBI" id="CHEBI:28868"/>
    </reaction>
</comment>
<keyword evidence="6" id="KW-0812">Transmembrane</keyword>
<comment type="similarity">
    <text evidence="2">Belongs to the AB hydrolase superfamily. Lipase family. Class 3 subfamily.</text>
</comment>
<keyword evidence="1" id="KW-1015">Disulfide bond</keyword>
<dbReference type="PANTHER" id="PTHR45856">
    <property type="entry name" value="ALPHA/BETA-HYDROLASES SUPERFAMILY PROTEIN"/>
    <property type="match status" value="1"/>
</dbReference>
<feature type="compositionally biased region" description="Pro residues" evidence="5">
    <location>
        <begin position="1"/>
        <end position="11"/>
    </location>
</feature>
<evidence type="ECO:0000256" key="4">
    <source>
        <dbReference type="ARBA" id="ARBA00048461"/>
    </source>
</evidence>
<feature type="region of interest" description="Disordered" evidence="5">
    <location>
        <begin position="1"/>
        <end position="27"/>
    </location>
</feature>
<dbReference type="Pfam" id="PF01764">
    <property type="entry name" value="Lipase_3"/>
    <property type="match status" value="1"/>
</dbReference>
<keyword evidence="6" id="KW-0472">Membrane</keyword>
<dbReference type="InterPro" id="IPR029058">
    <property type="entry name" value="AB_hydrolase_fold"/>
</dbReference>
<evidence type="ECO:0000256" key="5">
    <source>
        <dbReference type="SAM" id="MobiDB-lite"/>
    </source>
</evidence>
<comment type="catalytic activity">
    <reaction evidence="4">
        <text>a monoacylglycerol + H2O = glycerol + a fatty acid + H(+)</text>
        <dbReference type="Rhea" id="RHEA:15245"/>
        <dbReference type="ChEBI" id="CHEBI:15377"/>
        <dbReference type="ChEBI" id="CHEBI:15378"/>
        <dbReference type="ChEBI" id="CHEBI:17408"/>
        <dbReference type="ChEBI" id="CHEBI:17754"/>
        <dbReference type="ChEBI" id="CHEBI:28868"/>
    </reaction>
</comment>
<dbReference type="OrthoDB" id="426718at2759"/>
<gene>
    <name evidence="8" type="ORF">A7U60_g3209</name>
</gene>
<dbReference type="InterPro" id="IPR002921">
    <property type="entry name" value="Fungal_lipase-type"/>
</dbReference>
<dbReference type="AlphaFoldDB" id="A0A9Q5NAC1"/>
<accession>A0A9Q5NAC1</accession>
<proteinExistence type="inferred from homology"/>
<dbReference type="InterPro" id="IPR051218">
    <property type="entry name" value="Sec_MonoDiacylglyc_Lipase"/>
</dbReference>
<dbReference type="GO" id="GO:0006629">
    <property type="term" value="P:lipid metabolic process"/>
    <property type="evidence" value="ECO:0007669"/>
    <property type="project" value="InterPro"/>
</dbReference>
<evidence type="ECO:0000256" key="2">
    <source>
        <dbReference type="ARBA" id="ARBA00043996"/>
    </source>
</evidence>
<dbReference type="SUPFAM" id="SSF53474">
    <property type="entry name" value="alpha/beta-Hydrolases"/>
    <property type="match status" value="1"/>
</dbReference>
<evidence type="ECO:0000256" key="3">
    <source>
        <dbReference type="ARBA" id="ARBA00047591"/>
    </source>
</evidence>
<dbReference type="Gene3D" id="3.40.50.1820">
    <property type="entry name" value="alpha/beta hydrolase"/>
    <property type="match status" value="1"/>
</dbReference>
<keyword evidence="9" id="KW-1185">Reference proteome</keyword>